<dbReference type="OrthoDB" id="7859946at2"/>
<keyword evidence="2" id="KW-1185">Reference proteome</keyword>
<evidence type="ECO:0000313" key="1">
    <source>
        <dbReference type="EMBL" id="SFR44097.1"/>
    </source>
</evidence>
<evidence type="ECO:0000313" key="2">
    <source>
        <dbReference type="Proteomes" id="UP000199478"/>
    </source>
</evidence>
<dbReference type="AlphaFoldDB" id="A0A1I6GPY9"/>
<proteinExistence type="predicted"/>
<name>A0A1I6GPY9_9RHOB</name>
<dbReference type="STRING" id="390270.SAMN04488005_1991"/>
<organism evidence="1 2">
    <name type="scientific">Yoonia tamlensis</name>
    <dbReference type="NCBI Taxonomy" id="390270"/>
    <lineage>
        <taxon>Bacteria</taxon>
        <taxon>Pseudomonadati</taxon>
        <taxon>Pseudomonadota</taxon>
        <taxon>Alphaproteobacteria</taxon>
        <taxon>Rhodobacterales</taxon>
        <taxon>Paracoccaceae</taxon>
        <taxon>Yoonia</taxon>
    </lineage>
</organism>
<accession>A0A1I6GPY9</accession>
<dbReference type="RefSeq" id="WP_090199466.1">
    <property type="nucleotide sequence ID" value="NZ_FOYP01000001.1"/>
</dbReference>
<gene>
    <name evidence="1" type="ORF">SAMN04488005_1991</name>
</gene>
<protein>
    <submittedName>
        <fullName evidence="1">Uncharacterized protein</fullName>
    </submittedName>
</protein>
<reference evidence="2" key="1">
    <citation type="submission" date="2016-10" db="EMBL/GenBank/DDBJ databases">
        <authorList>
            <person name="Varghese N."/>
            <person name="Submissions S."/>
        </authorList>
    </citation>
    <scope>NUCLEOTIDE SEQUENCE [LARGE SCALE GENOMIC DNA]</scope>
    <source>
        <strain evidence="2">DSM 26879</strain>
    </source>
</reference>
<dbReference type="Proteomes" id="UP000199478">
    <property type="component" value="Unassembled WGS sequence"/>
</dbReference>
<dbReference type="EMBL" id="FOYP01000001">
    <property type="protein sequence ID" value="SFR44097.1"/>
    <property type="molecule type" value="Genomic_DNA"/>
</dbReference>
<sequence>MAYTHPIGDDHPFPAVFALAQAEGFAQLEIVNAHDGALFRLFCNNPDLVFRLQGDPGSAMDRQTFDYYKHITVDPAEPHNMLATLKSHIAASGAQ</sequence>